<comment type="subcellular location">
    <subcellularLocation>
        <location evidence="1">Cytoplasm</location>
    </subcellularLocation>
</comment>
<feature type="domain" description="Ig-like" evidence="6">
    <location>
        <begin position="762"/>
        <end position="852"/>
    </location>
</feature>
<dbReference type="FunFam" id="2.60.40.10:FF:002294">
    <property type="entry name" value="Immunoglobulin-like and fibronectin type III domain-containing 1, tandem duplicate 3"/>
    <property type="match status" value="1"/>
</dbReference>
<reference evidence="8" key="1">
    <citation type="submission" date="2025-08" db="UniProtKB">
        <authorList>
            <consortium name="Ensembl"/>
        </authorList>
    </citation>
    <scope>IDENTIFICATION</scope>
</reference>
<proteinExistence type="predicted"/>
<keyword evidence="2" id="KW-0963">Cytoplasm</keyword>
<evidence type="ECO:0000256" key="2">
    <source>
        <dbReference type="ARBA" id="ARBA00022490"/>
    </source>
</evidence>
<dbReference type="SMART" id="SM00060">
    <property type="entry name" value="FN3"/>
    <property type="match status" value="3"/>
</dbReference>
<dbReference type="Pfam" id="PF18362">
    <property type="entry name" value="THB"/>
    <property type="match status" value="1"/>
</dbReference>
<feature type="domain" description="Ig-like" evidence="6">
    <location>
        <begin position="970"/>
        <end position="1058"/>
    </location>
</feature>
<feature type="coiled-coil region" evidence="5">
    <location>
        <begin position="406"/>
        <end position="450"/>
    </location>
</feature>
<dbReference type="InterPro" id="IPR007110">
    <property type="entry name" value="Ig-like_dom"/>
</dbReference>
<organism evidence="8 9">
    <name type="scientific">Sinocyclocheilus rhinocerous</name>
    <dbReference type="NCBI Taxonomy" id="307959"/>
    <lineage>
        <taxon>Eukaryota</taxon>
        <taxon>Metazoa</taxon>
        <taxon>Chordata</taxon>
        <taxon>Craniata</taxon>
        <taxon>Vertebrata</taxon>
        <taxon>Euteleostomi</taxon>
        <taxon>Actinopterygii</taxon>
        <taxon>Neopterygii</taxon>
        <taxon>Teleostei</taxon>
        <taxon>Ostariophysi</taxon>
        <taxon>Cypriniformes</taxon>
        <taxon>Cyprinidae</taxon>
        <taxon>Cyprininae</taxon>
        <taxon>Sinocyclocheilus</taxon>
    </lineage>
</organism>
<dbReference type="Gene3D" id="2.60.40.10">
    <property type="entry name" value="Immunoglobulins"/>
    <property type="match status" value="9"/>
</dbReference>
<dbReference type="SMART" id="SM00408">
    <property type="entry name" value="IGc2"/>
    <property type="match status" value="3"/>
</dbReference>
<dbReference type="PROSITE" id="PS50835">
    <property type="entry name" value="IG_LIKE"/>
    <property type="match status" value="3"/>
</dbReference>
<dbReference type="SUPFAM" id="SSF49265">
    <property type="entry name" value="Fibronectin type III"/>
    <property type="match status" value="2"/>
</dbReference>
<dbReference type="SUPFAM" id="SSF48726">
    <property type="entry name" value="Immunoglobulin"/>
    <property type="match status" value="6"/>
</dbReference>
<dbReference type="FunFam" id="2.60.40.10:FF:001232">
    <property type="entry name" value="Immunoglobulin-like and fibronectin type III domain-containing 1"/>
    <property type="match status" value="1"/>
</dbReference>
<dbReference type="InterPro" id="IPR036179">
    <property type="entry name" value="Ig-like_dom_sf"/>
</dbReference>
<reference evidence="8" key="2">
    <citation type="submission" date="2025-09" db="UniProtKB">
        <authorList>
            <consortium name="Ensembl"/>
        </authorList>
    </citation>
    <scope>IDENTIFICATION</scope>
</reference>
<dbReference type="SMART" id="SM00409">
    <property type="entry name" value="IG"/>
    <property type="match status" value="6"/>
</dbReference>
<evidence type="ECO:0000313" key="9">
    <source>
        <dbReference type="Proteomes" id="UP000472270"/>
    </source>
</evidence>
<dbReference type="GO" id="GO:0045214">
    <property type="term" value="P:sarcomere organization"/>
    <property type="evidence" value="ECO:0007669"/>
    <property type="project" value="TreeGrafter"/>
</dbReference>
<dbReference type="PANTHER" id="PTHR13817:SF181">
    <property type="entry name" value="IMMUNOGLOBULIN-LIKE AND FIBRONECTIN TYPE III DOMAIN-CONTAINING PROTEIN 1"/>
    <property type="match status" value="1"/>
</dbReference>
<protein>
    <submittedName>
        <fullName evidence="8">Immunoglobulin like and fibronectin type III domain containing 1, tandem duplicate 1</fullName>
    </submittedName>
</protein>
<evidence type="ECO:0000256" key="3">
    <source>
        <dbReference type="ARBA" id="ARBA00022737"/>
    </source>
</evidence>
<evidence type="ECO:0000256" key="1">
    <source>
        <dbReference type="ARBA" id="ARBA00004496"/>
    </source>
</evidence>
<dbReference type="InterPro" id="IPR036116">
    <property type="entry name" value="FN3_sf"/>
</dbReference>
<dbReference type="Ensembl" id="ENSSRHT00000090041.1">
    <property type="protein sequence ID" value="ENSSRHP00000087673.1"/>
    <property type="gene ID" value="ENSSRHG00000043346.1"/>
</dbReference>
<dbReference type="Pfam" id="PF00041">
    <property type="entry name" value="fn3"/>
    <property type="match status" value="2"/>
</dbReference>
<dbReference type="InterPro" id="IPR003599">
    <property type="entry name" value="Ig_sub"/>
</dbReference>
<dbReference type="PROSITE" id="PS50853">
    <property type="entry name" value="FN3"/>
    <property type="match status" value="3"/>
</dbReference>
<keyword evidence="9" id="KW-1185">Reference proteome</keyword>
<dbReference type="Proteomes" id="UP000472270">
    <property type="component" value="Unassembled WGS sequence"/>
</dbReference>
<dbReference type="InterPro" id="IPR040849">
    <property type="entry name" value="MyBP-C_THB"/>
</dbReference>
<evidence type="ECO:0000259" key="6">
    <source>
        <dbReference type="PROSITE" id="PS50835"/>
    </source>
</evidence>
<feature type="domain" description="Fibronectin type-III" evidence="7">
    <location>
        <begin position="857"/>
        <end position="952"/>
    </location>
</feature>
<dbReference type="InterPro" id="IPR003598">
    <property type="entry name" value="Ig_sub2"/>
</dbReference>
<keyword evidence="3" id="KW-0677">Repeat</keyword>
<keyword evidence="5" id="KW-0175">Coiled coil</keyword>
<evidence type="ECO:0000313" key="8">
    <source>
        <dbReference type="Ensembl" id="ENSSRHP00000087673.1"/>
    </source>
</evidence>
<dbReference type="Pfam" id="PF07679">
    <property type="entry name" value="I-set"/>
    <property type="match status" value="4"/>
</dbReference>
<dbReference type="FunFam" id="2.60.40.10:FF:001097">
    <property type="entry name" value="Immunoglobulin-like and fibronectin type III domain-containing protein 1"/>
    <property type="match status" value="1"/>
</dbReference>
<dbReference type="AlphaFoldDB" id="A0A673MAW9"/>
<feature type="domain" description="Ig-like" evidence="6">
    <location>
        <begin position="32"/>
        <end position="122"/>
    </location>
</feature>
<dbReference type="FunFam" id="2.60.40.10:FF:001435">
    <property type="entry name" value="Immunoglobulin-like and fibronectin type III domain-containing 1"/>
    <property type="match status" value="1"/>
</dbReference>
<dbReference type="CDD" id="cd00063">
    <property type="entry name" value="FN3"/>
    <property type="match status" value="3"/>
</dbReference>
<dbReference type="FunFam" id="2.60.40.10:FF:001401">
    <property type="entry name" value="immunoglobulin-like and fibronectin type III domain-containing protein 1"/>
    <property type="match status" value="1"/>
</dbReference>
<dbReference type="FunFam" id="2.60.40.10:FF:000425">
    <property type="entry name" value="Myosin light chain kinase"/>
    <property type="match status" value="1"/>
</dbReference>
<sequence>MWILSGIKRRSKVPGVMITQYIEELPEGMTTPDFTRKPIALTIQEGKLAIFKAKVFGNPAPTVTWHRAKGEMNNPQKFQNKYDPTTNEHTLEVCTVSGDEADTYKCYASNEYGKAVCTVVLNVIEVGFKKDKEMQKAEGSKIIKKEGDIDDSVWELLLSAEKKDYEHICIEYGITDFRGMLKKLVEMKKEREEEQAQFIQHLSNLKPIEVKSEEGATFELEMELKDPNSRIFLYKDGVMIPYSKDVEGELKHCLKQVGKKYIFTVKNLNPEDAGIYQVDVEGVNIFSTDFKVPPVDFALKIKEVTAQEREDAIFECVLTQPISKMVWNLKNTPLFNNDKYEITCSEDKLIHCLRIVDCMPLDAGIYAAIAGIKSCSAWLIVEDPATKGKKKARKTTQAGGGGEDLLKVAAEQAERNKKEIAEALEAAKKLQAEREAAEAEAKARAAAEAEAAKAAAQVAAAAAFSDKEIEAFAKPIVIKHNQKATFKIPFIGREPFKVQWYKDDEELMPNSHCKIEISEGESRLLLTKLQRKDTGEIKIKVKNEFGAAEAISNLVVLDKPTPPLGPLEIVEASANCIEIKWRPPKDNGGCPIKHYILERNQIGRNTWKKIGQIPGEAHYRDTDVDHGRRYCYRIRAETDEGISEQMETEDVQAGTKAYPGQPSAPKVASAFKDCINLTWSPPTNTGGTSILGYNLEKRKKGSNLWGQVNPPDQPIQAKKYPVKDVVEGMEYEFRVSAINISGAGEPSNPSEFVFARDPKMRPRFTDSKIKSFMVVRAGNSARFNINFEASPWPDVIWLKDGIPVSKRATISNAEGGSQILIPSADRSDTGIYTIIVKNVVGQETFSIEIRVTDEPKPPGPIELDENVPGTVTVSWEPSPDEKRDDRLHYMVTKRDSSKRTWHTVADRIFNNRFTACNIMPGREYQFRVYSKNDIGLSAPLESPKWLITCKKEKFTLNIPESKTCILESPPRFMVPLKIHTAPQGYECYMSCAVRGKPTPHVTWYRNNVSLNTDTNYYITNTCGVCSMLILRVGAKDMGEYKVIAESSLGRAECTTNLTVRGKVLHEEIYTIKHLMTAGFPKALSTILEVVLYL</sequence>
<dbReference type="InterPro" id="IPR013098">
    <property type="entry name" value="Ig_I-set"/>
</dbReference>
<dbReference type="FunFam" id="2.60.40.10:FF:000031">
    <property type="entry name" value="Myosin-binding protein C, slow type"/>
    <property type="match status" value="1"/>
</dbReference>
<evidence type="ECO:0000256" key="4">
    <source>
        <dbReference type="ARBA" id="ARBA00023319"/>
    </source>
</evidence>
<evidence type="ECO:0000259" key="7">
    <source>
        <dbReference type="PROSITE" id="PS50853"/>
    </source>
</evidence>
<dbReference type="InterPro" id="IPR003961">
    <property type="entry name" value="FN3_dom"/>
</dbReference>
<keyword evidence="4" id="KW-0393">Immunoglobulin domain</keyword>
<dbReference type="GO" id="GO:0031430">
    <property type="term" value="C:M band"/>
    <property type="evidence" value="ECO:0007669"/>
    <property type="project" value="TreeGrafter"/>
</dbReference>
<dbReference type="PANTHER" id="PTHR13817">
    <property type="entry name" value="TITIN"/>
    <property type="match status" value="1"/>
</dbReference>
<feature type="domain" description="Fibronectin type-III" evidence="7">
    <location>
        <begin position="661"/>
        <end position="758"/>
    </location>
</feature>
<feature type="domain" description="Fibronectin type-III" evidence="7">
    <location>
        <begin position="563"/>
        <end position="658"/>
    </location>
</feature>
<name>A0A673MAW9_9TELE</name>
<evidence type="ECO:0000256" key="5">
    <source>
        <dbReference type="SAM" id="Coils"/>
    </source>
</evidence>
<dbReference type="FunFam" id="2.60.40.10:FF:001231">
    <property type="entry name" value="Immunoglobulin-like and fibronectin type III domain containing 1"/>
    <property type="match status" value="1"/>
</dbReference>
<accession>A0A673MAW9</accession>
<dbReference type="FunFam" id="2.60.40.10:FF:001438">
    <property type="entry name" value="Immunoglobulin-like and fibronectin type III domain-containing protein 1"/>
    <property type="match status" value="1"/>
</dbReference>
<dbReference type="InterPro" id="IPR050964">
    <property type="entry name" value="Striated_Muscle_Regulatory"/>
</dbReference>
<dbReference type="InterPro" id="IPR013783">
    <property type="entry name" value="Ig-like_fold"/>
</dbReference>